<protein>
    <submittedName>
        <fullName evidence="2">Uncharacterized protein, isoform A</fullName>
    </submittedName>
    <submittedName>
        <fullName evidence="3">Uncharacterized protein, isoform B</fullName>
    </submittedName>
</protein>
<keyword evidence="1" id="KW-0812">Transmembrane</keyword>
<dbReference type="AGR" id="FB:FBgn0262816"/>
<keyword evidence="1" id="KW-0472">Membrane</keyword>
<dbReference type="FlyBase" id="FBgn0262816">
    <property type="gene designation" value="CG43187"/>
</dbReference>
<reference evidence="2" key="12">
    <citation type="journal article" date="2015" name="Genome Res.">
        <title>The Release 6 reference sequence of the Drosophila melanogaster genome.</title>
        <authorList>
            <person name="Hoskins R.A."/>
            <person name="Carlson J.W."/>
            <person name="Wan K.H."/>
            <person name="Park S."/>
            <person name="Mendez I."/>
            <person name="Galle S.E."/>
            <person name="Booth B.W."/>
            <person name="Pfeiffer B.D."/>
            <person name="George R.A."/>
            <person name="Svirskas R."/>
            <person name="Krzywinski M."/>
            <person name="Schein J."/>
            <person name="Accardo M.C."/>
            <person name="Damia E."/>
            <person name="Messina G."/>
            <person name="Mendez-Lago M."/>
            <person name="de Pablos B."/>
            <person name="Demakova O.V."/>
            <person name="Andreyeva E.N."/>
            <person name="Boldyreva L.V."/>
            <person name="Marra M."/>
            <person name="Carvalho A.B."/>
            <person name="Dimitri P."/>
            <person name="Villasante A."/>
            <person name="Zhimulev I.F."/>
            <person name="Rubin G.M."/>
            <person name="Karpen G.H."/>
            <person name="Celniker S.E."/>
        </authorList>
    </citation>
    <scope>NUCLEOTIDE SEQUENCE</scope>
</reference>
<feature type="transmembrane region" description="Helical" evidence="1">
    <location>
        <begin position="12"/>
        <end position="31"/>
    </location>
</feature>
<dbReference type="RefSeq" id="NP_001286491.1">
    <property type="nucleotide sequence ID" value="NM_001299562.1"/>
</dbReference>
<name>A0A0B4K816_DROME</name>
<reference evidence="2 5" key="6">
    <citation type="journal article" date="2005" name="PLoS Comput. Biol.">
        <title>Combined evidence annotation of transposable elements in genome sequences.</title>
        <authorList>
            <person name="Quesneville H."/>
            <person name="Bergman C.M."/>
            <person name="Andrieu O."/>
            <person name="Autard D."/>
            <person name="Nouaud D."/>
            <person name="Ashburner M."/>
            <person name="Anxolabehere D."/>
        </authorList>
    </citation>
    <scope>NUCLEOTIDE SEQUENCE [LARGE SCALE GENOMIC DNA]</scope>
    <source>
        <strain evidence="5">Berkeley</strain>
    </source>
</reference>
<reference evidence="2 5" key="8">
    <citation type="journal article" date="2007" name="Science">
        <title>The Release 5.1 annotation of Drosophila melanogaster heterochromatin.</title>
        <authorList>
            <person name="Smith C.D."/>
            <person name="Shu S."/>
            <person name="Mungall C.J."/>
            <person name="Karpen G.H."/>
        </authorList>
    </citation>
    <scope>NUCLEOTIDE SEQUENCE [LARGE SCALE GENOMIC DNA]</scope>
    <source>
        <strain evidence="5">Berkeley</strain>
    </source>
</reference>
<dbReference type="OrthoDB" id="7858086at2759"/>
<reference evidence="2 5" key="5">
    <citation type="journal article" date="2002" name="Genome Biol.">
        <title>Heterochromatic sequences in a Drosophila whole-genome shotgun assembly.</title>
        <authorList>
            <person name="Hoskins R.A."/>
            <person name="Smith C.D."/>
            <person name="Carlson J.W."/>
            <person name="Carvalho A.B."/>
            <person name="Halpern A."/>
            <person name="Kaminker J.S."/>
            <person name="Kennedy C."/>
            <person name="Mungall C.J."/>
            <person name="Sullivan B.A."/>
            <person name="Sutton G.G."/>
            <person name="Yasuhara J.C."/>
            <person name="Wakimoto B.T."/>
            <person name="Myers E.W."/>
            <person name="Celniker S.E."/>
            <person name="Rubin G.M."/>
            <person name="Karpen G.H."/>
        </authorList>
    </citation>
    <scope>NUCLEOTIDE SEQUENCE [LARGE SCALE GENOMIC DNA]</scope>
    <source>
        <strain evidence="5">Berkeley</strain>
    </source>
</reference>
<reference evidence="2" key="11">
    <citation type="journal article" date="2015" name="G3 (Bethesda)">
        <title>Gene Model Annotations for Drosophila melanogaster: The Rule-Benders.</title>
        <authorList>
            <consortium name="FlyBase Consortium"/>
            <person name="Crosby M.A."/>
            <person name="Gramates L.S."/>
            <person name="Dos Santos G."/>
            <person name="Matthews B.B."/>
            <person name="St Pierre S.E."/>
            <person name="Zhou P."/>
            <person name="Schroeder A.J."/>
            <person name="Falls K."/>
            <person name="Emmert D.B."/>
            <person name="Russo S.M."/>
            <person name="Gelbart W.M."/>
            <person name="null"/>
        </authorList>
    </citation>
    <scope>NUCLEOTIDE SEQUENCE</scope>
</reference>
<reference evidence="2 5" key="2">
    <citation type="journal article" date="2002" name="Genome Biol.">
        <title>Finishing a whole-genome shotgun: release 3 of the Drosophila melanogaster euchromatic genome sequence.</title>
        <authorList>
            <person name="Celniker S.E."/>
            <person name="Wheeler D.A."/>
            <person name="Kronmiller B."/>
            <person name="Carlson J.W."/>
            <person name="Halpern A."/>
            <person name="Patel S."/>
            <person name="Adams M."/>
            <person name="Champe M."/>
            <person name="Dugan S.P."/>
            <person name="Frise E."/>
            <person name="Hodgson A."/>
            <person name="George R.A."/>
            <person name="Hoskins R.A."/>
            <person name="Laverty T."/>
            <person name="Muzny D.M."/>
            <person name="Nelson C.R."/>
            <person name="Pacleb J.M."/>
            <person name="Park S."/>
            <person name="Pfeiffer B.D."/>
            <person name="Richards S."/>
            <person name="Sodergren E.J."/>
            <person name="Svirskas R."/>
            <person name="Tabor P.E."/>
            <person name="Wan K."/>
            <person name="Stapleton M."/>
            <person name="Sutton G.G."/>
            <person name="Venter C."/>
            <person name="Weinstock G."/>
            <person name="Scherer S.E."/>
            <person name="Myers E.W."/>
            <person name="Gibbs R.A."/>
            <person name="Rubin G.M."/>
        </authorList>
    </citation>
    <scope>NUCLEOTIDE SEQUENCE [LARGE SCALE GENOMIC DNA]</scope>
    <source>
        <strain evidence="5">Berkeley</strain>
    </source>
</reference>
<dbReference type="AlphaFoldDB" id="A0A0B4K816"/>
<feature type="transmembrane region" description="Helical" evidence="1">
    <location>
        <begin position="68"/>
        <end position="93"/>
    </location>
</feature>
<proteinExistence type="predicted"/>
<sequence length="145" mass="16983">MFGSLNANHVRMVIAGSTVVVSLLIAGFTTTWVEIHKCWETNVWHHVCLLQIIGGIFLFVGSSKSNHWLFLPWLLAACIFIYTLLYKSIVYFYNLEGRMVFAVFLFQSIAGFWSYFMYDVFQDFLQMHTQSHRKMLIMESVQTEY</sequence>
<reference evidence="2 5" key="9">
    <citation type="journal article" date="2007" name="Science">
        <title>Sequence finishing and mapping of Drosophila melanogaster heterochromatin.</title>
        <authorList>
            <person name="Hoskins R.A."/>
            <person name="Carlson J.W."/>
            <person name="Kennedy C."/>
            <person name="Acevedo D."/>
            <person name="Evans-Holm M."/>
            <person name="Frise E."/>
            <person name="Wan K.H."/>
            <person name="Park S."/>
            <person name="Mendez-Lago M."/>
            <person name="Rossi F."/>
            <person name="Villasante A."/>
            <person name="Dimitri P."/>
            <person name="Karpen G.H."/>
            <person name="Celniker S.E."/>
        </authorList>
    </citation>
    <scope>NUCLEOTIDE SEQUENCE [LARGE SCALE GENOMIC DNA]</scope>
    <source>
        <strain evidence="5">Berkeley</strain>
    </source>
</reference>
<dbReference type="Bgee" id="FBgn0262816">
    <property type="expression patterns" value="Expressed in enteroblast (Drosophila) in digestive tract and 17 other cell types or tissues"/>
</dbReference>
<dbReference type="RefSeq" id="NP_001246366.1">
    <property type="nucleotide sequence ID" value="NM_001259437.2"/>
</dbReference>
<evidence type="ECO:0000313" key="4">
    <source>
        <dbReference type="FlyBase" id="FBgn0262816"/>
    </source>
</evidence>
<feature type="transmembrane region" description="Helical" evidence="1">
    <location>
        <begin position="99"/>
        <end position="118"/>
    </location>
</feature>
<keyword evidence="1" id="KW-1133">Transmembrane helix</keyword>
<keyword evidence="5" id="KW-1185">Reference proteome</keyword>
<dbReference type="Proteomes" id="UP000000803">
    <property type="component" value="Chromosome 2R"/>
</dbReference>
<evidence type="ECO:0000313" key="5">
    <source>
        <dbReference type="Proteomes" id="UP000000803"/>
    </source>
</evidence>
<dbReference type="BioGRID-ORCS" id="12798317">
    <property type="hits" value="0 hits in 1 CRISPR screen"/>
</dbReference>
<reference evidence="2" key="13">
    <citation type="submission" date="2020-04" db="EMBL/GenBank/DDBJ databases">
        <authorList>
            <consortium name="FlyBase"/>
        </authorList>
    </citation>
    <scope>NUCLEOTIDE SEQUENCE</scope>
</reference>
<feature type="transmembrane region" description="Helical" evidence="1">
    <location>
        <begin position="43"/>
        <end position="61"/>
    </location>
</feature>
<dbReference type="EMBL" id="AE013599">
    <property type="protein sequence ID" value="AFH08119.1"/>
    <property type="molecule type" value="Genomic_DNA"/>
</dbReference>
<evidence type="ECO:0000256" key="1">
    <source>
        <dbReference type="SAM" id="Phobius"/>
    </source>
</evidence>
<organism evidence="2 5">
    <name type="scientific">Drosophila melanogaster</name>
    <name type="common">Fruit fly</name>
    <dbReference type="NCBI Taxonomy" id="7227"/>
    <lineage>
        <taxon>Eukaryota</taxon>
        <taxon>Metazoa</taxon>
        <taxon>Ecdysozoa</taxon>
        <taxon>Arthropoda</taxon>
        <taxon>Hexapoda</taxon>
        <taxon>Insecta</taxon>
        <taxon>Pterygota</taxon>
        <taxon>Neoptera</taxon>
        <taxon>Endopterygota</taxon>
        <taxon>Diptera</taxon>
        <taxon>Brachycera</taxon>
        <taxon>Muscomorpha</taxon>
        <taxon>Ephydroidea</taxon>
        <taxon>Drosophilidae</taxon>
        <taxon>Drosophila</taxon>
        <taxon>Sophophora</taxon>
    </lineage>
</organism>
<accession>A0A0B4K816</accession>
<dbReference type="OMA" id="FVYDVFQ"/>
<dbReference type="EMBL" id="AE013599">
    <property type="protein sequence ID" value="AHN56287.1"/>
    <property type="molecule type" value="Genomic_DNA"/>
</dbReference>
<evidence type="ECO:0000313" key="3">
    <source>
        <dbReference type="EMBL" id="AHN56287.1"/>
    </source>
</evidence>
<reference evidence="2" key="14">
    <citation type="submission" date="2020-05" db="EMBL/GenBank/DDBJ databases">
        <title>Drosophila melanogaster release 4 sequence.</title>
        <authorList>
            <consortium name="Berkeley Drosophila Genome Project"/>
            <person name="Celniker S."/>
            <person name="Carlson J."/>
            <person name="Wan K."/>
            <person name="Pfeiffer B."/>
            <person name="Frise E."/>
            <person name="George R."/>
            <person name="Hoskins R."/>
            <person name="Stapleton M."/>
            <person name="Pacleb J."/>
            <person name="Park S."/>
            <person name="Svirskas R."/>
            <person name="Smith E."/>
            <person name="Yu C."/>
            <person name="Rubin G."/>
        </authorList>
    </citation>
    <scope>NUCLEOTIDE SEQUENCE</scope>
</reference>
<evidence type="ECO:0000313" key="2">
    <source>
        <dbReference type="EMBL" id="AFH08119.1"/>
    </source>
</evidence>
<reference evidence="2" key="7">
    <citation type="submission" date="2006-08" db="EMBL/GenBank/DDBJ databases">
        <authorList>
            <person name="Celniker S."/>
            <person name="Carlson J."/>
            <person name="Wan K."/>
            <person name="Frise E."/>
            <person name="Hoskins R."/>
            <person name="Park S."/>
            <person name="Svirskas R."/>
            <person name="Rubin G."/>
        </authorList>
    </citation>
    <scope>NUCLEOTIDE SEQUENCE</scope>
</reference>
<dbReference type="SMR" id="A0A0B4K816"/>
<gene>
    <name evidence="2" type="primary">DMG8-chr2R.23.004</name>
    <name evidence="2" type="synonym">Dmel\CG43187</name>
    <name evidence="2" type="synonym">lincRNA.322</name>
    <name evidence="2 4" type="ORF">CG43187</name>
    <name evidence="2" type="ORF">Dmel_CG43187</name>
</gene>
<reference evidence="2 5" key="3">
    <citation type="journal article" date="2002" name="Genome Biol.">
        <title>Annotation of the Drosophila melanogaster euchromatic genome: a systematic review.</title>
        <authorList>
            <person name="Misra S."/>
            <person name="Crosby M.A."/>
            <person name="Mungall C.J."/>
            <person name="Matthews B.B."/>
            <person name="Campbell K.S."/>
            <person name="Hradecky P."/>
            <person name="Huang Y."/>
            <person name="Kaminker J.S."/>
            <person name="Millburn G.H."/>
            <person name="Prochnik S.E."/>
            <person name="Smith C.D."/>
            <person name="Tupy J.L."/>
            <person name="Whitfied E.J."/>
            <person name="Bayraktaroglu L."/>
            <person name="Berman B.P."/>
            <person name="Bettencourt B.R."/>
            <person name="Celniker S.E."/>
            <person name="de Grey A.D."/>
            <person name="Drysdale R.A."/>
            <person name="Harris N.L."/>
            <person name="Richter J."/>
            <person name="Russo S."/>
            <person name="Schroeder A.J."/>
            <person name="Shu S.Q."/>
            <person name="Stapleton M."/>
            <person name="Yamada C."/>
            <person name="Ashburner M."/>
            <person name="Gelbart W.M."/>
            <person name="Rubin G.M."/>
            <person name="Lewis S.E."/>
        </authorList>
    </citation>
    <scope>GENOME REANNOTATION</scope>
    <source>
        <strain evidence="5">Berkeley</strain>
    </source>
</reference>
<dbReference type="PaxDb" id="7227-FBpp0297190"/>
<dbReference type="VEuPathDB" id="VectorBase:FBgn0262816"/>
<dbReference type="InParanoid" id="A0A0B4K816"/>
<reference evidence="2 5" key="1">
    <citation type="journal article" date="2000" name="Science">
        <title>The genome sequence of Drosophila melanogaster.</title>
        <authorList>
            <person name="Adams M.D."/>
            <person name="Celniker S.E."/>
            <person name="Holt R.A."/>
            <person name="Evans C.A."/>
            <person name="Gocayne J.D."/>
            <person name="Amanatides P.G."/>
            <person name="Scherer S.E."/>
            <person name="Li P.W."/>
            <person name="Hoskins R.A."/>
            <person name="Galle R.F."/>
            <person name="George R.A."/>
            <person name="Lewis S.E."/>
            <person name="Richards S."/>
            <person name="Ashburner M."/>
            <person name="Henderson S.N."/>
            <person name="Sutton G.G."/>
            <person name="Wortman J.R."/>
            <person name="Yandell M.D."/>
            <person name="Zhang Q."/>
            <person name="Chen L.X."/>
            <person name="Brandon R.C."/>
            <person name="Rogers Y.H."/>
            <person name="Blazej R.G."/>
            <person name="Champe M."/>
            <person name="Pfeiffer B.D."/>
            <person name="Wan K.H."/>
            <person name="Doyle C."/>
            <person name="Baxter E.G."/>
            <person name="Helt G."/>
            <person name="Nelson C.R."/>
            <person name="Gabor G.L."/>
            <person name="Abril J.F."/>
            <person name="Agbayani A."/>
            <person name="An H.J."/>
            <person name="Andrews-Pfannkoch C."/>
            <person name="Baldwin D."/>
            <person name="Ballew R.M."/>
            <person name="Basu A."/>
            <person name="Baxendale J."/>
            <person name="Bayraktaroglu L."/>
            <person name="Beasley E.M."/>
            <person name="Beeson K.Y."/>
            <person name="Benos P.V."/>
            <person name="Berman B.P."/>
            <person name="Bhandari D."/>
            <person name="Bolshakov S."/>
            <person name="Borkova D."/>
            <person name="Botchan M.R."/>
            <person name="Bouck J."/>
            <person name="Brokstein P."/>
            <person name="Brottier P."/>
            <person name="Burtis K.C."/>
            <person name="Busam D.A."/>
            <person name="Butler H."/>
            <person name="Cadieu E."/>
            <person name="Center A."/>
            <person name="Chandra I."/>
            <person name="Cherry J.M."/>
            <person name="Cawley S."/>
            <person name="Dahlke C."/>
            <person name="Davenport L.B."/>
            <person name="Davies P."/>
            <person name="de Pablos B."/>
            <person name="Delcher A."/>
            <person name="Deng Z."/>
            <person name="Mays A.D."/>
            <person name="Dew I."/>
            <person name="Dietz S.M."/>
            <person name="Dodson K."/>
            <person name="Doup L.E."/>
            <person name="Downes M."/>
            <person name="Dugan-Rocha S."/>
            <person name="Dunkov B.C."/>
            <person name="Dunn P."/>
            <person name="Durbin K.J."/>
            <person name="Evangelista C.C."/>
            <person name="Ferraz C."/>
            <person name="Ferriera S."/>
            <person name="Fleischmann W."/>
            <person name="Fosler C."/>
            <person name="Gabrielian A.E."/>
            <person name="Garg N.S."/>
            <person name="Gelbart W.M."/>
            <person name="Glasser K."/>
            <person name="Glodek A."/>
            <person name="Gong F."/>
            <person name="Gorrell J.H."/>
            <person name="Gu Z."/>
            <person name="Guan P."/>
            <person name="Harris M."/>
            <person name="Harris N.L."/>
            <person name="Harvey D."/>
            <person name="Heiman T.J."/>
            <person name="Hernandez J.R."/>
            <person name="Houck J."/>
            <person name="Hostin D."/>
            <person name="Houston K.A."/>
            <person name="Howland T.J."/>
            <person name="Wei M.H."/>
            <person name="Ibegwam C."/>
            <person name="Jalali M."/>
            <person name="Kalush F."/>
            <person name="Karpen G.H."/>
            <person name="Ke Z."/>
            <person name="Kennison J.A."/>
            <person name="Ketchum K.A."/>
            <person name="Kimmel B.E."/>
            <person name="Kodira C.D."/>
            <person name="Kraft C."/>
            <person name="Kravitz S."/>
            <person name="Kulp D."/>
            <person name="Lai Z."/>
            <person name="Lasko P."/>
            <person name="Lei Y."/>
            <person name="Levitsky A.A."/>
            <person name="Li J."/>
            <person name="Li Z."/>
            <person name="Liang Y."/>
            <person name="Lin X."/>
            <person name="Liu X."/>
            <person name="Mattei B."/>
            <person name="McIntosh T.C."/>
            <person name="McLeod M.P."/>
            <person name="McPherson D."/>
            <person name="Merkulov G."/>
            <person name="Milshina N.V."/>
            <person name="Mobarry C."/>
            <person name="Morris J."/>
            <person name="Moshrefi A."/>
            <person name="Mount S.M."/>
            <person name="Moy M."/>
            <person name="Murphy B."/>
            <person name="Murphy L."/>
            <person name="Muzny D.M."/>
            <person name="Nelson D.L."/>
            <person name="Nelson D.R."/>
            <person name="Nelson K.A."/>
            <person name="Nixon K."/>
            <person name="Nusskern D.R."/>
            <person name="Pacleb J.M."/>
            <person name="Palazzolo M."/>
            <person name="Pittman G.S."/>
            <person name="Pan S."/>
            <person name="Pollard J."/>
            <person name="Puri V."/>
            <person name="Reese M.G."/>
            <person name="Reinert K."/>
            <person name="Remington K."/>
            <person name="Saunders R.D."/>
            <person name="Scheeler F."/>
            <person name="Shen H."/>
            <person name="Shue B.C."/>
            <person name="Siden-Kiamos I."/>
            <person name="Simpson M."/>
            <person name="Skupski M.P."/>
            <person name="Smith T."/>
            <person name="Spier E."/>
            <person name="Spradling A.C."/>
            <person name="Stapleton M."/>
            <person name="Strong R."/>
            <person name="Sun E."/>
            <person name="Svirskas R."/>
            <person name="Tector C."/>
            <person name="Turner R."/>
            <person name="Venter E."/>
            <person name="Wang A.H."/>
            <person name="Wang X."/>
            <person name="Wang Z.Y."/>
            <person name="Wassarman D.A."/>
            <person name="Weinstock G.M."/>
            <person name="Weissenbach J."/>
            <person name="Williams S.M."/>
            <person name="WoodageT"/>
            <person name="Worley K.C."/>
            <person name="Wu D."/>
            <person name="Yang S."/>
            <person name="Yao Q.A."/>
            <person name="Ye J."/>
            <person name="Yeh R.F."/>
            <person name="Zaveri J.S."/>
            <person name="Zhan M."/>
            <person name="Zhang G."/>
            <person name="Zhao Q."/>
            <person name="Zheng L."/>
            <person name="Zheng X.H."/>
            <person name="Zhong F.N."/>
            <person name="Zhong W."/>
            <person name="Zhou X."/>
            <person name="Zhu S."/>
            <person name="Zhu X."/>
            <person name="Smith H.O."/>
            <person name="Gibbs R.A."/>
            <person name="Myers E.W."/>
            <person name="Rubin G.M."/>
            <person name="Venter J.C."/>
        </authorList>
    </citation>
    <scope>NUCLEOTIDE SEQUENCE [LARGE SCALE GENOMIC DNA]</scope>
    <source>
        <strain evidence="5">Berkeley</strain>
    </source>
</reference>
<dbReference type="KEGG" id="dme:Dmel_CG43187"/>
<reference evidence="2" key="10">
    <citation type="journal article" date="2015" name="G3 (Bethesda)">
        <title>Gene Model Annotations for Drosophila melanogaster: Impact of High-Throughput Data.</title>
        <authorList>
            <consortium name="FlyBase Consortium"/>
            <person name="Matthews B.B."/>
            <person name="Dos Santos G."/>
            <person name="Crosby M.A."/>
            <person name="Emmert D.B."/>
            <person name="St Pierre S.E."/>
            <person name="Gramates L.S."/>
            <person name="Zhou P."/>
            <person name="Schroeder A.J."/>
            <person name="Falls K."/>
            <person name="Strelets V."/>
            <person name="Russo S.M."/>
            <person name="Gelbart W.M."/>
            <person name="null"/>
        </authorList>
    </citation>
    <scope>NUCLEOTIDE SEQUENCE</scope>
</reference>
<dbReference type="GeneID" id="12798317"/>
<reference evidence="2 5" key="4">
    <citation type="journal article" date="2002" name="Genome Biol.">
        <title>The transposable elements of the Drosophila melanogaster euchromatin: a genomics perspective.</title>
        <authorList>
            <person name="Kaminker J.S."/>
            <person name="Bergman C.M."/>
            <person name="Kronmiller B."/>
            <person name="Carlson J."/>
            <person name="Svirskas R."/>
            <person name="Patel S."/>
            <person name="Frise E."/>
            <person name="Wheeler D.A."/>
            <person name="Lewis S.E."/>
            <person name="Rubin G.M."/>
            <person name="Ashburner M."/>
            <person name="Celniker S.E."/>
        </authorList>
    </citation>
    <scope>NUCLEOTIDE SEQUENCE [LARGE SCALE GENOMIC DNA]</scope>
    <source>
        <strain evidence="5">Berkeley</strain>
    </source>
</reference>